<dbReference type="PATRIC" id="fig|1081904.3.peg.1112"/>
<dbReference type="Gene3D" id="3.40.960.10">
    <property type="entry name" value="VSR Endonuclease"/>
    <property type="match status" value="1"/>
</dbReference>
<dbReference type="Proteomes" id="UP000016600">
    <property type="component" value="Unassembled WGS sequence"/>
</dbReference>
<gene>
    <name evidence="2" type="ORF">HMPREF1218_1460</name>
</gene>
<evidence type="ECO:0000259" key="1">
    <source>
        <dbReference type="Pfam" id="PF04480"/>
    </source>
</evidence>
<proteinExistence type="predicted"/>
<sequence>MDFYCPQARRCVEVDEEVYDSPKVQKKGTERTTFLNQNDIKVIRFKNEEVENNIDDVVNKIRLALLSRVESGFID</sequence>
<evidence type="ECO:0000313" key="2">
    <source>
        <dbReference type="EMBL" id="ERK01669.1"/>
    </source>
</evidence>
<dbReference type="InterPro" id="IPR007569">
    <property type="entry name" value="DUF559"/>
</dbReference>
<dbReference type="AlphaFoldDB" id="U2MQX6"/>
<dbReference type="PANTHER" id="PTHR38590">
    <property type="entry name" value="BLL0828 PROTEIN"/>
    <property type="match status" value="1"/>
</dbReference>
<protein>
    <submittedName>
        <fullName evidence="2">PF04480 domain protein</fullName>
    </submittedName>
</protein>
<comment type="caution">
    <text evidence="2">The sequence shown here is derived from an EMBL/GenBank/DDBJ whole genome shotgun (WGS) entry which is preliminary data.</text>
</comment>
<dbReference type="Pfam" id="PF04480">
    <property type="entry name" value="DUF559"/>
    <property type="match status" value="1"/>
</dbReference>
<accession>U2MQX6</accession>
<organism evidence="2 3">
    <name type="scientific">Hoylesella pleuritidis F0068</name>
    <dbReference type="NCBI Taxonomy" id="1081904"/>
    <lineage>
        <taxon>Bacteria</taxon>
        <taxon>Pseudomonadati</taxon>
        <taxon>Bacteroidota</taxon>
        <taxon>Bacteroidia</taxon>
        <taxon>Bacteroidales</taxon>
        <taxon>Prevotellaceae</taxon>
        <taxon>Hoylesella</taxon>
    </lineage>
</organism>
<name>U2MQX6_9BACT</name>
<keyword evidence="3" id="KW-1185">Reference proteome</keyword>
<dbReference type="InterPro" id="IPR047216">
    <property type="entry name" value="Endonuclease_DUF559_bact"/>
</dbReference>
<feature type="domain" description="DUF559" evidence="1">
    <location>
        <begin position="1"/>
        <end position="64"/>
    </location>
</feature>
<reference evidence="2 3" key="1">
    <citation type="submission" date="2013-08" db="EMBL/GenBank/DDBJ databases">
        <authorList>
            <person name="Durkin A.S."/>
            <person name="Haft D.R."/>
            <person name="McCorrison J."/>
            <person name="Torralba M."/>
            <person name="Gillis M."/>
            <person name="Haft D.H."/>
            <person name="Methe B."/>
            <person name="Sutton G."/>
            <person name="Nelson K.E."/>
        </authorList>
    </citation>
    <scope>NUCLEOTIDE SEQUENCE [LARGE SCALE GENOMIC DNA]</scope>
    <source>
        <strain evidence="2 3">F0068</strain>
    </source>
</reference>
<evidence type="ECO:0000313" key="3">
    <source>
        <dbReference type="Proteomes" id="UP000016600"/>
    </source>
</evidence>
<dbReference type="PANTHER" id="PTHR38590:SF1">
    <property type="entry name" value="BLL0828 PROTEIN"/>
    <property type="match status" value="1"/>
</dbReference>
<dbReference type="RefSeq" id="WP_021583799.1">
    <property type="nucleotide sequence ID" value="NZ_AWET01000024.1"/>
</dbReference>
<dbReference type="EMBL" id="AWET01000024">
    <property type="protein sequence ID" value="ERK01669.1"/>
    <property type="molecule type" value="Genomic_DNA"/>
</dbReference>